<feature type="compositionally biased region" description="Basic and acidic residues" evidence="1">
    <location>
        <begin position="1001"/>
        <end position="1010"/>
    </location>
</feature>
<feature type="compositionally biased region" description="Basic and acidic residues" evidence="1">
    <location>
        <begin position="1192"/>
        <end position="1204"/>
    </location>
</feature>
<feature type="compositionally biased region" description="Basic and acidic residues" evidence="1">
    <location>
        <begin position="496"/>
        <end position="512"/>
    </location>
</feature>
<feature type="compositionally biased region" description="Polar residues" evidence="1">
    <location>
        <begin position="300"/>
        <end position="310"/>
    </location>
</feature>
<feature type="region of interest" description="Disordered" evidence="1">
    <location>
        <begin position="1441"/>
        <end position="1486"/>
    </location>
</feature>
<feature type="compositionally biased region" description="Basic and acidic residues" evidence="1">
    <location>
        <begin position="383"/>
        <end position="414"/>
    </location>
</feature>
<sequence length="1534" mass="174495">MAERKTEDQASAVEKPTLAQVPREQLVSDKDAQGGPQEPQPLGKEATGEHLSLAKEAKGEQLPLDKEVQGEHTTVDKDAQGEYPSLDKEVQGEFPSLDREVHGEYASMDKEVEHPSLGKDVQGEHFFLSKEPRSNRAFLLKDDCETLTSGFTHHDYTQEYFSLPKETQETPSLDKEGKKSRGFEREERERLLWKKKAYEQQLLDKEQPALLKDALEQQTTNSENADQREIVTKTEAQEQLALRKDTLAKTEISTLEKESKEQLVSGRHDQEQTPFQNEAEDEQKIRFETFGREQDDSQKHLQGTQDESTVFNDQAREHLNSEIFALVQRARNQFVVEEAEKQKKDTEVEERIPVTKDARKEEPSEKEMVTPLSAGTVNQEIFTVKERGEQQPSFKEKQEKEVLAGARETNKDNTRQQLPMPIEKMTVKHIPQESMASETDIRGPASRHKVSQDQPILENEPKELSAVNPLYHQTITLGGGGRLQMTSKKQFQKKMFQENESHQEVEPGDKSRAQQIPEKLAEEGPVLDVDARKLNLQKETCELPALDKQILEQPVLEKEAQNAQAEGNETVVCHEEQLTMKEDLHLEEQAATEQLTLDRSAPEQILLQGHARTQEPSKEAITSERNEENRPVLEQGTTEYRTVRKAPKTQPSVVELFQDKLTLDKETIEISPSSSSALVRGIQEPLDSATEHEKELSSDNLARTESSPEKRTEKRVAVEGDVEGGNTVVENVQEKAQLTLDKDFREQELATEDTSQQLTVANETPDTTLEDLSVASEAKAQKPPTHKKEFWERLACEKDHASLVDKEEVHDQLAREREDNTEITLDGMENQTLEKEKRPLDQLIDEKDDHLKQQSLASETEDQERVDSTLQKKDVQHELARGIEDQQSRTSGKDCTQRLLALQNEAKEKISQGKKGGEELTCGDDEIGYQAVFFQRDASDQPACQEETTKKQVAADEKEAQVQVAFERGDQTEVTLEKVTCEQLTGEIGAKTHQLLTTDKQAQEQDRPERMANTQAPPKDAQEMMIGNEAHQLPSLQKISQLTIDKEIQGQTDYEKGPKEQVVSEGEDIKRQLLELAEKVQQQKSEETEAPTHVQQARERVTLEKESQEREQKPVETPSVEKESLVVRDADLPEKLSREKKAHGDLTSETEKVKEQRESLEQVSLEQEKPEGPVRQIVMKDEAEVPATSQTESHDVQGPEKESERLLTAKLEARERPASEKGHFLPAKGTQGNVQVFDKKEFDKRLLIAMDEVRATTSSFKATMEQWNLKAAAHEESTSDESSLDEFRLGNYVSLDEQERRREAFEKEFHKRPRSDMEASERLVLETVPEEPVSEDEGAAKPFLGEKARKQFSFYQEPIESDENLEDKLGPDDDSEGKRARREELFDTDTDSFEEDARSIETDPMGVPIPKSRKKRNRSTAKTSLSDIVADIVPYFEQKMKTRVEGEDSKRKDELWSSSSCVSRSSGSRTYLERLTEKRSRPAVQQAAIDSIKQEYMKSRQLEELNLKLRGKSAHPTPKPDKKKDKRRNSCVFC</sequence>
<feature type="compositionally biased region" description="Basic and acidic residues" evidence="1">
    <location>
        <begin position="1366"/>
        <end position="1385"/>
    </location>
</feature>
<evidence type="ECO:0000313" key="3">
    <source>
        <dbReference type="Proteomes" id="UP001519460"/>
    </source>
</evidence>
<feature type="region of interest" description="Disordered" evidence="1">
    <location>
        <begin position="496"/>
        <end position="523"/>
    </location>
</feature>
<feature type="region of interest" description="Disordered" evidence="1">
    <location>
        <begin position="749"/>
        <end position="788"/>
    </location>
</feature>
<feature type="compositionally biased region" description="Basic and acidic residues" evidence="1">
    <location>
        <begin position="1096"/>
        <end position="1183"/>
    </location>
</feature>
<dbReference type="Proteomes" id="UP001519460">
    <property type="component" value="Unassembled WGS sequence"/>
</dbReference>
<feature type="region of interest" description="Disordered" evidence="1">
    <location>
        <begin position="1"/>
        <end position="125"/>
    </location>
</feature>
<dbReference type="EMBL" id="JACVVK020000124">
    <property type="protein sequence ID" value="KAK7490714.1"/>
    <property type="molecule type" value="Genomic_DNA"/>
</dbReference>
<feature type="region of interest" description="Disordered" evidence="1">
    <location>
        <begin position="992"/>
        <end position="1027"/>
    </location>
</feature>
<feature type="region of interest" description="Disordered" evidence="1">
    <location>
        <begin position="252"/>
        <end position="310"/>
    </location>
</feature>
<feature type="region of interest" description="Disordered" evidence="1">
    <location>
        <begin position="608"/>
        <end position="649"/>
    </location>
</feature>
<feature type="region of interest" description="Disordered" evidence="1">
    <location>
        <begin position="1506"/>
        <end position="1534"/>
    </location>
</feature>
<feature type="region of interest" description="Disordered" evidence="1">
    <location>
        <begin position="162"/>
        <end position="184"/>
    </location>
</feature>
<feature type="region of interest" description="Disordered" evidence="1">
    <location>
        <begin position="338"/>
        <end position="465"/>
    </location>
</feature>
<accession>A0ABD0KU37</accession>
<feature type="compositionally biased region" description="Polar residues" evidence="1">
    <location>
        <begin position="752"/>
        <end position="767"/>
    </location>
</feature>
<feature type="compositionally biased region" description="Basic and acidic residues" evidence="1">
    <location>
        <begin position="282"/>
        <end position="299"/>
    </location>
</feature>
<feature type="region of interest" description="Disordered" evidence="1">
    <location>
        <begin position="687"/>
        <end position="725"/>
    </location>
</feature>
<protein>
    <submittedName>
        <fullName evidence="2">Uncharacterized protein</fullName>
    </submittedName>
</protein>
<organism evidence="2 3">
    <name type="scientific">Batillaria attramentaria</name>
    <dbReference type="NCBI Taxonomy" id="370345"/>
    <lineage>
        <taxon>Eukaryota</taxon>
        <taxon>Metazoa</taxon>
        <taxon>Spiralia</taxon>
        <taxon>Lophotrochozoa</taxon>
        <taxon>Mollusca</taxon>
        <taxon>Gastropoda</taxon>
        <taxon>Caenogastropoda</taxon>
        <taxon>Sorbeoconcha</taxon>
        <taxon>Cerithioidea</taxon>
        <taxon>Batillariidae</taxon>
        <taxon>Batillaria</taxon>
    </lineage>
</organism>
<comment type="caution">
    <text evidence="2">The sequence shown here is derived from an EMBL/GenBank/DDBJ whole genome shotgun (WGS) entry which is preliminary data.</text>
</comment>
<gene>
    <name evidence="2" type="ORF">BaRGS_00018131</name>
</gene>
<feature type="compositionally biased region" description="Basic and acidic residues" evidence="1">
    <location>
        <begin position="807"/>
        <end position="820"/>
    </location>
</feature>
<feature type="compositionally biased region" description="Basic and acidic residues" evidence="1">
    <location>
        <begin position="252"/>
        <end position="271"/>
    </location>
</feature>
<evidence type="ECO:0000313" key="2">
    <source>
        <dbReference type="EMBL" id="KAK7490714.1"/>
    </source>
</evidence>
<proteinExistence type="predicted"/>
<feature type="compositionally biased region" description="Basic and acidic residues" evidence="1">
    <location>
        <begin position="1471"/>
        <end position="1480"/>
    </location>
</feature>
<feature type="region of interest" description="Disordered" evidence="1">
    <location>
        <begin position="1049"/>
        <end position="1068"/>
    </location>
</feature>
<feature type="compositionally biased region" description="Basic and acidic residues" evidence="1">
    <location>
        <begin position="612"/>
        <end position="631"/>
    </location>
</feature>
<evidence type="ECO:0000256" key="1">
    <source>
        <dbReference type="SAM" id="MobiDB-lite"/>
    </source>
</evidence>
<feature type="region of interest" description="Disordered" evidence="1">
    <location>
        <begin position="1080"/>
        <end position="1204"/>
    </location>
</feature>
<feature type="compositionally biased region" description="Basic and acidic residues" evidence="1">
    <location>
        <begin position="1049"/>
        <end position="1059"/>
    </location>
</feature>
<feature type="compositionally biased region" description="Basic and acidic residues" evidence="1">
    <location>
        <begin position="338"/>
        <end position="368"/>
    </location>
</feature>
<feature type="compositionally biased region" description="Basic and acidic residues" evidence="1">
    <location>
        <begin position="1441"/>
        <end position="1455"/>
    </location>
</feature>
<feature type="compositionally biased region" description="Basic and acidic residues" evidence="1">
    <location>
        <begin position="46"/>
        <end position="125"/>
    </location>
</feature>
<keyword evidence="3" id="KW-1185">Reference proteome</keyword>
<feature type="compositionally biased region" description="Acidic residues" evidence="1">
    <location>
        <begin position="1328"/>
        <end position="1337"/>
    </location>
</feature>
<feature type="compositionally biased region" description="Basic and acidic residues" evidence="1">
    <location>
        <begin position="706"/>
        <end position="718"/>
    </location>
</feature>
<feature type="region of interest" description="Disordered" evidence="1">
    <location>
        <begin position="807"/>
        <end position="838"/>
    </location>
</feature>
<feature type="compositionally biased region" description="Basic and acidic residues" evidence="1">
    <location>
        <begin position="1306"/>
        <end position="1324"/>
    </location>
</feature>
<reference evidence="2 3" key="1">
    <citation type="journal article" date="2023" name="Sci. Data">
        <title>Genome assembly of the Korean intertidal mud-creeper Batillaria attramentaria.</title>
        <authorList>
            <person name="Patra A.K."/>
            <person name="Ho P.T."/>
            <person name="Jun S."/>
            <person name="Lee S.J."/>
            <person name="Kim Y."/>
            <person name="Won Y.J."/>
        </authorList>
    </citation>
    <scope>NUCLEOTIDE SEQUENCE [LARGE SCALE GENOMIC DNA]</scope>
    <source>
        <strain evidence="2">Wonlab-2016</strain>
    </source>
</reference>
<feature type="region of interest" description="Disordered" evidence="1">
    <location>
        <begin position="1306"/>
        <end position="1424"/>
    </location>
</feature>
<feature type="compositionally biased region" description="Low complexity" evidence="1">
    <location>
        <begin position="1457"/>
        <end position="1468"/>
    </location>
</feature>
<feature type="compositionally biased region" description="Basic residues" evidence="1">
    <location>
        <begin position="1524"/>
        <end position="1534"/>
    </location>
</feature>
<name>A0ABD0KU37_9CAEN</name>
<feature type="compositionally biased region" description="Basic and acidic residues" evidence="1">
    <location>
        <begin position="166"/>
        <end position="184"/>
    </location>
</feature>